<comment type="caution">
    <text evidence="7">The sequence shown here is derived from an EMBL/GenBank/DDBJ whole genome shotgun (WGS) entry which is preliminary data.</text>
</comment>
<feature type="transmembrane region" description="Helical" evidence="6">
    <location>
        <begin position="585"/>
        <end position="608"/>
    </location>
</feature>
<keyword evidence="8" id="KW-1185">Reference proteome</keyword>
<proteinExistence type="predicted"/>
<feature type="transmembrane region" description="Helical" evidence="6">
    <location>
        <begin position="404"/>
        <end position="423"/>
    </location>
</feature>
<evidence type="ECO:0000313" key="7">
    <source>
        <dbReference type="EMBL" id="GIL41421.1"/>
    </source>
</evidence>
<feature type="transmembrane region" description="Helical" evidence="6">
    <location>
        <begin position="628"/>
        <end position="646"/>
    </location>
</feature>
<dbReference type="RefSeq" id="WP_420244901.1">
    <property type="nucleotide sequence ID" value="NZ_BOPV01000001.1"/>
</dbReference>
<dbReference type="GO" id="GO:0035673">
    <property type="term" value="F:oligopeptide transmembrane transporter activity"/>
    <property type="evidence" value="ECO:0007669"/>
    <property type="project" value="InterPro"/>
</dbReference>
<evidence type="ECO:0000256" key="3">
    <source>
        <dbReference type="ARBA" id="ARBA00022692"/>
    </source>
</evidence>
<reference evidence="7" key="1">
    <citation type="submission" date="2021-02" db="EMBL/GenBank/DDBJ databases">
        <title>Genome sequence of Rhodospirillales sp. strain TMPK1 isolated from soil.</title>
        <authorList>
            <person name="Nakai R."/>
            <person name="Kusada H."/>
            <person name="Tamaki H."/>
        </authorList>
    </citation>
    <scope>NUCLEOTIDE SEQUENCE</scope>
    <source>
        <strain evidence="7">TMPK1</strain>
    </source>
</reference>
<evidence type="ECO:0000256" key="5">
    <source>
        <dbReference type="ARBA" id="ARBA00023136"/>
    </source>
</evidence>
<keyword evidence="3 6" id="KW-0812">Transmembrane</keyword>
<dbReference type="Pfam" id="PF03169">
    <property type="entry name" value="OPT"/>
    <property type="match status" value="1"/>
</dbReference>
<feature type="transmembrane region" description="Helical" evidence="6">
    <location>
        <begin position="508"/>
        <end position="528"/>
    </location>
</feature>
<evidence type="ECO:0000256" key="4">
    <source>
        <dbReference type="ARBA" id="ARBA00022989"/>
    </source>
</evidence>
<protein>
    <submittedName>
        <fullName evidence="7">Oligopeptide transporter, OPT family protein</fullName>
    </submittedName>
</protein>
<dbReference type="GO" id="GO:0016020">
    <property type="term" value="C:membrane"/>
    <property type="evidence" value="ECO:0007669"/>
    <property type="project" value="UniProtKB-SubCell"/>
</dbReference>
<feature type="transmembrane region" description="Helical" evidence="6">
    <location>
        <begin position="254"/>
        <end position="274"/>
    </location>
</feature>
<dbReference type="PANTHER" id="PTHR31645">
    <property type="entry name" value="OLIGOPEPTIDE TRANSPORTER YGL114W-RELATED"/>
    <property type="match status" value="1"/>
</dbReference>
<dbReference type="InterPro" id="IPR045035">
    <property type="entry name" value="YSL-like"/>
</dbReference>
<feature type="transmembrane region" description="Helical" evidence="6">
    <location>
        <begin position="155"/>
        <end position="175"/>
    </location>
</feature>
<evidence type="ECO:0000313" key="8">
    <source>
        <dbReference type="Proteomes" id="UP000681075"/>
    </source>
</evidence>
<evidence type="ECO:0000256" key="6">
    <source>
        <dbReference type="SAM" id="Phobius"/>
    </source>
</evidence>
<feature type="transmembrane region" description="Helical" evidence="6">
    <location>
        <begin position="88"/>
        <end position="109"/>
    </location>
</feature>
<feature type="transmembrane region" description="Helical" evidence="6">
    <location>
        <begin position="311"/>
        <end position="330"/>
    </location>
</feature>
<feature type="transmembrane region" description="Helical" evidence="6">
    <location>
        <begin position="187"/>
        <end position="207"/>
    </location>
</feature>
<feature type="transmembrane region" description="Helical" evidence="6">
    <location>
        <begin position="374"/>
        <end position="392"/>
    </location>
</feature>
<dbReference type="NCBIfam" id="TIGR00728">
    <property type="entry name" value="OPT_sfam"/>
    <property type="match status" value="1"/>
</dbReference>
<evidence type="ECO:0000256" key="1">
    <source>
        <dbReference type="ARBA" id="ARBA00004141"/>
    </source>
</evidence>
<organism evidence="7 8">
    <name type="scientific">Roseiterribacter gracilis</name>
    <dbReference type="NCBI Taxonomy" id="2812848"/>
    <lineage>
        <taxon>Bacteria</taxon>
        <taxon>Pseudomonadati</taxon>
        <taxon>Pseudomonadota</taxon>
        <taxon>Alphaproteobacteria</taxon>
        <taxon>Rhodospirillales</taxon>
        <taxon>Roseiterribacteraceae</taxon>
        <taxon>Roseiterribacter</taxon>
    </lineage>
</organism>
<feature type="transmembrane region" description="Helical" evidence="6">
    <location>
        <begin position="540"/>
        <end position="564"/>
    </location>
</feature>
<dbReference type="NCBIfam" id="TIGR00733">
    <property type="entry name" value="OPT family oligopeptide transporter"/>
    <property type="match status" value="1"/>
</dbReference>
<evidence type="ECO:0000256" key="2">
    <source>
        <dbReference type="ARBA" id="ARBA00022448"/>
    </source>
</evidence>
<keyword evidence="5 6" id="KW-0472">Membrane</keyword>
<feature type="transmembrane region" description="Helical" evidence="6">
    <location>
        <begin position="342"/>
        <end position="367"/>
    </location>
</feature>
<feature type="transmembrane region" description="Helical" evidence="6">
    <location>
        <begin position="7"/>
        <end position="25"/>
    </location>
</feature>
<name>A0A8S8XHE9_9PROT</name>
<comment type="subcellular location">
    <subcellularLocation>
        <location evidence="1">Membrane</location>
        <topology evidence="1">Multi-pass membrane protein</topology>
    </subcellularLocation>
</comment>
<dbReference type="AlphaFoldDB" id="A0A8S8XHE9"/>
<sequence>MTLRGLLLGAAITVVFTAANVYLGLRVGTTVSSSISAAVISMAILRFAPGHNVLENNIVQTVASAAGTLSSIIFVMPGLLMVGHWNGFPFWLSAGICAVGGILGVAYTVPLRRAMVVEGGLPYPEGVAAAEILRAGSTVEADGPRAKNEPGVVDIVRGAIASAAFGIASGGFRLISEDGLRAFKIGPATGIVGCGFSFALLGVGWLISISVGLAILLGVVIAWGVAVPILTVLIPTPDGTDLAAHAVGLWRTRVRFIGAGTMTVAAVWSLVVLAKPLADGVRASLRALAETRAGRGDAVPRVERDLPFDKVMKLALALAVPMAALFIVFVQDAYGFTRWDLVIAAILFSFILGLLVAATCGYMAGIIGSSHSPISGIGIVAMLAVALMLYLLDATTGGTTTKPAVALALFIVSMVLAIATIANDNLQDLKTGQLVGATPWKQQVALMIGVVVGAAVIPPVLDLLHQAYGFTGALPRPDMDPRQVLAAPQATIISSLAKGVLGGELDWTYLSIGFAIGVALILIDSLGLRRFGLRLPVLAVGLGIYLALSTTTPTVIGAVLAHLARRHARRTRDEAAMARAERRGVLVASGLIVGESLIGVALAALIVGSGSAAPLALAPAGFQPTAEALGLVAFCLCGTLLWRAMAKR</sequence>
<keyword evidence="4 6" id="KW-1133">Transmembrane helix</keyword>
<dbReference type="EMBL" id="BOPV01000001">
    <property type="protein sequence ID" value="GIL41421.1"/>
    <property type="molecule type" value="Genomic_DNA"/>
</dbReference>
<gene>
    <name evidence="7" type="ORF">TMPK1_36580</name>
</gene>
<accession>A0A8S8XHE9</accession>
<dbReference type="InterPro" id="IPR004813">
    <property type="entry name" value="OPT"/>
</dbReference>
<dbReference type="InterPro" id="IPR004814">
    <property type="entry name" value="Oligopep_transpt"/>
</dbReference>
<feature type="transmembrane region" description="Helical" evidence="6">
    <location>
        <begin position="214"/>
        <end position="234"/>
    </location>
</feature>
<feature type="transmembrane region" description="Helical" evidence="6">
    <location>
        <begin position="31"/>
        <end position="49"/>
    </location>
</feature>
<dbReference type="PANTHER" id="PTHR31645:SF0">
    <property type="entry name" value="OLIGOPEPTIDE TRANSPORTER YGL114W-RELATED"/>
    <property type="match status" value="1"/>
</dbReference>
<feature type="transmembrane region" description="Helical" evidence="6">
    <location>
        <begin position="61"/>
        <end position="82"/>
    </location>
</feature>
<keyword evidence="2" id="KW-0813">Transport</keyword>
<dbReference type="Proteomes" id="UP000681075">
    <property type="component" value="Unassembled WGS sequence"/>
</dbReference>
<feature type="transmembrane region" description="Helical" evidence="6">
    <location>
        <begin position="444"/>
        <end position="464"/>
    </location>
</feature>